<comment type="subcellular location">
    <subcellularLocation>
        <location evidence="1">Membrane</location>
        <topology evidence="1">Multi-pass membrane protein</topology>
    </subcellularLocation>
</comment>
<keyword evidence="3 8" id="KW-1133">Transmembrane helix</keyword>
<evidence type="ECO:0000313" key="10">
    <source>
        <dbReference type="EMBL" id="OHT08083.1"/>
    </source>
</evidence>
<dbReference type="PROSITE" id="PS50156">
    <property type="entry name" value="SSD"/>
    <property type="match status" value="1"/>
</dbReference>
<dbReference type="Pfam" id="PF12349">
    <property type="entry name" value="Sterol-sensing"/>
    <property type="match status" value="1"/>
</dbReference>
<dbReference type="RefSeq" id="XP_068361219.1">
    <property type="nucleotide sequence ID" value="XM_068503208.1"/>
</dbReference>
<sequence>MTLNEQSSTTAQSPDISSSSSSESLSVSLPDINANDSRDNSQERSNSTNSNNSNNTTSTTEQLKQKGLKIDDHKNDFEEELWGWGQRYATFVYRHPYIPIIFTIVICACLYGWLFGVYGIQVSANTNYYRWSGDEISNRWDSYNGARDTTYASLLDYIGRKITMPRQSQMTQMGAIIYERKGQNILELEAIQEIWKTEDEMHATPGWSDHCFKVPFDLLPEELHPTLMKLVGDLFGDKLSSIEEDTFCVNFKSIITDIKTYMTSKLGIVDPKWSDLTTKILTDFLEQPDKADVIAGTYLGRDYDNTTHTTERLRSMFPFGLPILDYENKWDHYDDQNNILGKWQIEFMKPMKKMQREMPKGVSAFSGIPFALNYEISDFVLEQVWWLVGSFAFLFIFSIVVMRSFFLSILGCIGVFLPIPCAICLLQGIFTIHHIDVIDVIGLFLICGIGADCLFIVFEMFKQARTKYHNNNEKRLAFAIQHGIIALATSVTTAAVSFLALCTSGVRIMRFFGIFCFLMLLFTFIFTFTWYIGFLSIWARYFEGSFCGKRKNKDIKIELSDLGSEEVEDSYGLDIEEDANVVENAIMDYPDQGVFDFLKKKPTFNIQASGLKIAQYNPYEKFFHNYISSIVFHYRLPIVLVMFAFAVVFGYFCFQMPTKSELQFLSDDHPLQHALTLASNGFRSALNDFSFVYVWGLEEKPTVPIADTFTVTKYGYPSFKKIDFAKEENQRFLDKAWQIITNHSDLMDATMTEQFGASGMNEMKKLANLGGQLNPVLAILQNLLHQYTGINLDLTLPARFPMTKEEFQSLQFIWQLYLSLMGIDEPDSYVPGTLKVNTIGFSPRNYSLQFIGMKQNLKIPDDVSKENMRRLYNECNKIAEEIEDLARKEAPDMVGGYMTGVQWLTMVTEEKLPKQVILDVAYSFIFAFVVIFMSTFSITYSFFVIYSMVSVTFITMGILYFTNWKIGTNEAIMISIAAGFCADFIVQPMLAQAHDNTKRTRFGRLQSSLTMFCSPVTYACITTLVAACFLYPCEVLLFPPFATFLICSGLFGMVYGFIVLPALIALLGPKRGDSLLRLCGKKQAYEA</sequence>
<evidence type="ECO:0000256" key="3">
    <source>
        <dbReference type="ARBA" id="ARBA00022989"/>
    </source>
</evidence>
<dbReference type="Gene3D" id="1.20.1640.10">
    <property type="entry name" value="Multidrug efflux transporter AcrB transmembrane domain"/>
    <property type="match status" value="2"/>
</dbReference>
<feature type="compositionally biased region" description="Low complexity" evidence="7">
    <location>
        <begin position="7"/>
        <end position="28"/>
    </location>
</feature>
<evidence type="ECO:0000256" key="6">
    <source>
        <dbReference type="ARBA" id="ARBA00038046"/>
    </source>
</evidence>
<evidence type="ECO:0000256" key="5">
    <source>
        <dbReference type="ARBA" id="ARBA00023180"/>
    </source>
</evidence>
<feature type="transmembrane region" description="Helical" evidence="8">
    <location>
        <begin position="97"/>
        <end position="120"/>
    </location>
</feature>
<evidence type="ECO:0000256" key="8">
    <source>
        <dbReference type="SAM" id="Phobius"/>
    </source>
</evidence>
<evidence type="ECO:0000259" key="9">
    <source>
        <dbReference type="PROSITE" id="PS50156"/>
    </source>
</evidence>
<dbReference type="PANTHER" id="PTHR45951">
    <property type="entry name" value="PROTEIN DISPATCHED-RELATED"/>
    <property type="match status" value="1"/>
</dbReference>
<feature type="transmembrane region" description="Helical" evidence="8">
    <location>
        <begin position="384"/>
        <end position="402"/>
    </location>
</feature>
<proteinExistence type="inferred from homology"/>
<evidence type="ECO:0000256" key="7">
    <source>
        <dbReference type="SAM" id="MobiDB-lite"/>
    </source>
</evidence>
<keyword evidence="2 8" id="KW-0812">Transmembrane</keyword>
<dbReference type="Proteomes" id="UP000179807">
    <property type="component" value="Unassembled WGS sequence"/>
</dbReference>
<feature type="transmembrane region" description="Helical" evidence="8">
    <location>
        <begin position="437"/>
        <end position="458"/>
    </location>
</feature>
<feature type="transmembrane region" description="Helical" evidence="8">
    <location>
        <begin position="511"/>
        <end position="532"/>
    </location>
</feature>
<evidence type="ECO:0000256" key="4">
    <source>
        <dbReference type="ARBA" id="ARBA00023136"/>
    </source>
</evidence>
<dbReference type="InterPro" id="IPR052081">
    <property type="entry name" value="Dispatched_Hh_regulator"/>
</dbReference>
<feature type="transmembrane region" description="Helical" evidence="8">
    <location>
        <begin position="632"/>
        <end position="654"/>
    </location>
</feature>
<feature type="transmembrane region" description="Helical" evidence="8">
    <location>
        <begin position="478"/>
        <end position="499"/>
    </location>
</feature>
<dbReference type="EMBL" id="MLAK01000678">
    <property type="protein sequence ID" value="OHT08083.1"/>
    <property type="molecule type" value="Genomic_DNA"/>
</dbReference>
<comment type="caution">
    <text evidence="10">The sequence shown here is derived from an EMBL/GenBank/DDBJ whole genome shotgun (WGS) entry which is preliminary data.</text>
</comment>
<feature type="transmembrane region" description="Helical" evidence="8">
    <location>
        <begin position="408"/>
        <end position="430"/>
    </location>
</feature>
<keyword evidence="11" id="KW-1185">Reference proteome</keyword>
<reference evidence="10" key="1">
    <citation type="submission" date="2016-10" db="EMBL/GenBank/DDBJ databases">
        <authorList>
            <person name="Benchimol M."/>
            <person name="Almeida L.G."/>
            <person name="Vasconcelos A.T."/>
            <person name="Perreira-Neves A."/>
            <person name="Rosa I.A."/>
            <person name="Tasca T."/>
            <person name="Bogo M.R."/>
            <person name="de Souza W."/>
        </authorList>
    </citation>
    <scope>NUCLEOTIDE SEQUENCE [LARGE SCALE GENOMIC DNA]</scope>
    <source>
        <strain evidence="10">K</strain>
    </source>
</reference>
<feature type="transmembrane region" description="Helical" evidence="8">
    <location>
        <begin position="916"/>
        <end position="936"/>
    </location>
</feature>
<feature type="compositionally biased region" description="Low complexity" evidence="7">
    <location>
        <begin position="45"/>
        <end position="60"/>
    </location>
</feature>
<dbReference type="GO" id="GO:0007224">
    <property type="term" value="P:smoothened signaling pathway"/>
    <property type="evidence" value="ECO:0007669"/>
    <property type="project" value="TreeGrafter"/>
</dbReference>
<keyword evidence="5" id="KW-0325">Glycoprotein</keyword>
<dbReference type="OrthoDB" id="429851at2759"/>
<dbReference type="GeneID" id="94837912"/>
<gene>
    <name evidence="10" type="ORF">TRFO_23527</name>
</gene>
<name>A0A1J4KA32_9EUKA</name>
<comment type="similarity">
    <text evidence="6">Belongs to the dispatched family.</text>
</comment>
<dbReference type="InterPro" id="IPR000731">
    <property type="entry name" value="SSD"/>
</dbReference>
<feature type="transmembrane region" description="Helical" evidence="8">
    <location>
        <begin position="1038"/>
        <end position="1067"/>
    </location>
</feature>
<protein>
    <recommendedName>
        <fullName evidence="9">SSD domain-containing protein</fullName>
    </recommendedName>
</protein>
<dbReference type="InterPro" id="IPR053958">
    <property type="entry name" value="HMGCR/SNAP/NPC1-like_SSD"/>
</dbReference>
<feature type="region of interest" description="Disordered" evidence="7">
    <location>
        <begin position="1"/>
        <end position="67"/>
    </location>
</feature>
<dbReference type="GO" id="GO:0022857">
    <property type="term" value="F:transmembrane transporter activity"/>
    <property type="evidence" value="ECO:0007669"/>
    <property type="project" value="TreeGrafter"/>
</dbReference>
<dbReference type="AlphaFoldDB" id="A0A1J4KA32"/>
<evidence type="ECO:0000256" key="2">
    <source>
        <dbReference type="ARBA" id="ARBA00022692"/>
    </source>
</evidence>
<dbReference type="PANTHER" id="PTHR45951:SF3">
    <property type="entry name" value="PROTEIN DISPATCHED"/>
    <property type="match status" value="1"/>
</dbReference>
<evidence type="ECO:0000313" key="11">
    <source>
        <dbReference type="Proteomes" id="UP000179807"/>
    </source>
</evidence>
<feature type="transmembrane region" description="Helical" evidence="8">
    <location>
        <begin position="942"/>
        <end position="961"/>
    </location>
</feature>
<keyword evidence="4 8" id="KW-0472">Membrane</keyword>
<dbReference type="GO" id="GO:0016020">
    <property type="term" value="C:membrane"/>
    <property type="evidence" value="ECO:0007669"/>
    <property type="project" value="UniProtKB-SubCell"/>
</dbReference>
<feature type="transmembrane region" description="Helical" evidence="8">
    <location>
        <begin position="1009"/>
        <end position="1032"/>
    </location>
</feature>
<evidence type="ECO:0000256" key="1">
    <source>
        <dbReference type="ARBA" id="ARBA00004141"/>
    </source>
</evidence>
<organism evidence="10 11">
    <name type="scientific">Tritrichomonas foetus</name>
    <dbReference type="NCBI Taxonomy" id="1144522"/>
    <lineage>
        <taxon>Eukaryota</taxon>
        <taxon>Metamonada</taxon>
        <taxon>Parabasalia</taxon>
        <taxon>Tritrichomonadida</taxon>
        <taxon>Tritrichomonadidae</taxon>
        <taxon>Tritrichomonas</taxon>
    </lineage>
</organism>
<dbReference type="VEuPathDB" id="TrichDB:TRFO_23527"/>
<accession>A0A1J4KA32</accession>
<feature type="domain" description="SSD" evidence="9">
    <location>
        <begin position="444"/>
        <end position="537"/>
    </location>
</feature>
<dbReference type="SUPFAM" id="SSF82866">
    <property type="entry name" value="Multidrug efflux transporter AcrB transmembrane domain"/>
    <property type="match status" value="2"/>
</dbReference>